<accession>A0A5J4NYB6</accession>
<dbReference type="AlphaFoldDB" id="A0A5J4NYB6"/>
<dbReference type="SUPFAM" id="SSF56112">
    <property type="entry name" value="Protein kinase-like (PK-like)"/>
    <property type="match status" value="1"/>
</dbReference>
<evidence type="ECO:0000256" key="2">
    <source>
        <dbReference type="ARBA" id="ARBA00022527"/>
    </source>
</evidence>
<feature type="domain" description="Protein kinase" evidence="11">
    <location>
        <begin position="142"/>
        <end position="268"/>
    </location>
</feature>
<name>A0A5J4NYB6_9TREM</name>
<dbReference type="Proteomes" id="UP000324629">
    <property type="component" value="Unassembled WGS sequence"/>
</dbReference>
<evidence type="ECO:0000256" key="5">
    <source>
        <dbReference type="ARBA" id="ARBA00022777"/>
    </source>
</evidence>
<dbReference type="PANTHER" id="PTHR24346">
    <property type="entry name" value="MAP/MICROTUBULE AFFINITY-REGULATING KINASE"/>
    <property type="match status" value="1"/>
</dbReference>
<comment type="catalytic activity">
    <reaction evidence="7">
        <text>L-threonyl-[protein] + ATP = O-phospho-L-threonyl-[protein] + ADP + H(+)</text>
        <dbReference type="Rhea" id="RHEA:46608"/>
        <dbReference type="Rhea" id="RHEA-COMP:11060"/>
        <dbReference type="Rhea" id="RHEA-COMP:11605"/>
        <dbReference type="ChEBI" id="CHEBI:15378"/>
        <dbReference type="ChEBI" id="CHEBI:30013"/>
        <dbReference type="ChEBI" id="CHEBI:30616"/>
        <dbReference type="ChEBI" id="CHEBI:61977"/>
        <dbReference type="ChEBI" id="CHEBI:456216"/>
        <dbReference type="EC" id="2.7.11.1"/>
    </reaction>
</comment>
<keyword evidence="5 12" id="KW-0418">Kinase</keyword>
<keyword evidence="4 9" id="KW-0547">Nucleotide-binding</keyword>
<evidence type="ECO:0000256" key="8">
    <source>
        <dbReference type="ARBA" id="ARBA00048679"/>
    </source>
</evidence>
<dbReference type="InterPro" id="IPR011009">
    <property type="entry name" value="Kinase-like_dom_sf"/>
</dbReference>
<evidence type="ECO:0000313" key="13">
    <source>
        <dbReference type="Proteomes" id="UP000324629"/>
    </source>
</evidence>
<dbReference type="Gene3D" id="1.10.510.10">
    <property type="entry name" value="Transferase(Phosphotransferase) domain 1"/>
    <property type="match status" value="1"/>
</dbReference>
<protein>
    <recommendedName>
        <fullName evidence="1">non-specific serine/threonine protein kinase</fullName>
        <ecNumber evidence="1">2.7.11.1</ecNumber>
    </recommendedName>
</protein>
<dbReference type="GO" id="GO:0000226">
    <property type="term" value="P:microtubule cytoskeleton organization"/>
    <property type="evidence" value="ECO:0007669"/>
    <property type="project" value="TreeGrafter"/>
</dbReference>
<dbReference type="GO" id="GO:0050321">
    <property type="term" value="F:tau-protein kinase activity"/>
    <property type="evidence" value="ECO:0007669"/>
    <property type="project" value="TreeGrafter"/>
</dbReference>
<dbReference type="FunFam" id="3.30.200.20:FF:000003">
    <property type="entry name" value="Non-specific serine/threonine protein kinase"/>
    <property type="match status" value="1"/>
</dbReference>
<dbReference type="InterPro" id="IPR017441">
    <property type="entry name" value="Protein_kinase_ATP_BS"/>
</dbReference>
<feature type="binding site" evidence="9">
    <location>
        <position position="171"/>
    </location>
    <ligand>
        <name>ATP</name>
        <dbReference type="ChEBI" id="CHEBI:30616"/>
    </ligand>
</feature>
<evidence type="ECO:0000256" key="3">
    <source>
        <dbReference type="ARBA" id="ARBA00022679"/>
    </source>
</evidence>
<feature type="region of interest" description="Disordered" evidence="10">
    <location>
        <begin position="94"/>
        <end position="123"/>
    </location>
</feature>
<gene>
    <name evidence="12" type="ORF">DEA37_0003517</name>
</gene>
<organism evidence="12 13">
    <name type="scientific">Paragonimus westermani</name>
    <dbReference type="NCBI Taxonomy" id="34504"/>
    <lineage>
        <taxon>Eukaryota</taxon>
        <taxon>Metazoa</taxon>
        <taxon>Spiralia</taxon>
        <taxon>Lophotrochozoa</taxon>
        <taxon>Platyhelminthes</taxon>
        <taxon>Trematoda</taxon>
        <taxon>Digenea</taxon>
        <taxon>Plagiorchiida</taxon>
        <taxon>Troglotremata</taxon>
        <taxon>Troglotrematidae</taxon>
        <taxon>Paragonimus</taxon>
    </lineage>
</organism>
<evidence type="ECO:0000256" key="10">
    <source>
        <dbReference type="SAM" id="MobiDB-lite"/>
    </source>
</evidence>
<evidence type="ECO:0000259" key="11">
    <source>
        <dbReference type="PROSITE" id="PS50011"/>
    </source>
</evidence>
<dbReference type="EMBL" id="QNGE01000434">
    <property type="protein sequence ID" value="KAA3680471.1"/>
    <property type="molecule type" value="Genomic_DNA"/>
</dbReference>
<evidence type="ECO:0000256" key="9">
    <source>
        <dbReference type="PROSITE-ProRule" id="PRU10141"/>
    </source>
</evidence>
<comment type="catalytic activity">
    <reaction evidence="8">
        <text>L-seryl-[protein] + ATP = O-phospho-L-seryl-[protein] + ADP + H(+)</text>
        <dbReference type="Rhea" id="RHEA:17989"/>
        <dbReference type="Rhea" id="RHEA-COMP:9863"/>
        <dbReference type="Rhea" id="RHEA-COMP:11604"/>
        <dbReference type="ChEBI" id="CHEBI:15378"/>
        <dbReference type="ChEBI" id="CHEBI:29999"/>
        <dbReference type="ChEBI" id="CHEBI:30616"/>
        <dbReference type="ChEBI" id="CHEBI:83421"/>
        <dbReference type="ChEBI" id="CHEBI:456216"/>
        <dbReference type="EC" id="2.7.11.1"/>
    </reaction>
</comment>
<dbReference type="PANTHER" id="PTHR24346:SF82">
    <property type="entry name" value="KP78A-RELATED"/>
    <property type="match status" value="1"/>
</dbReference>
<dbReference type="GO" id="GO:0005737">
    <property type="term" value="C:cytoplasm"/>
    <property type="evidence" value="ECO:0007669"/>
    <property type="project" value="TreeGrafter"/>
</dbReference>
<keyword evidence="6 9" id="KW-0067">ATP-binding</keyword>
<dbReference type="FunFam" id="1.10.510.10:FF:000571">
    <property type="entry name" value="Maternal embryonic leucine zipper kinase"/>
    <property type="match status" value="1"/>
</dbReference>
<dbReference type="EC" id="2.7.11.1" evidence="1"/>
<evidence type="ECO:0000313" key="12">
    <source>
        <dbReference type="EMBL" id="KAA3680471.1"/>
    </source>
</evidence>
<dbReference type="Pfam" id="PF00069">
    <property type="entry name" value="Pkinase"/>
    <property type="match status" value="1"/>
</dbReference>
<dbReference type="PROSITE" id="PS00107">
    <property type="entry name" value="PROTEIN_KINASE_ATP"/>
    <property type="match status" value="1"/>
</dbReference>
<evidence type="ECO:0000256" key="7">
    <source>
        <dbReference type="ARBA" id="ARBA00047899"/>
    </source>
</evidence>
<evidence type="ECO:0000256" key="1">
    <source>
        <dbReference type="ARBA" id="ARBA00012513"/>
    </source>
</evidence>
<dbReference type="GO" id="GO:0035556">
    <property type="term" value="P:intracellular signal transduction"/>
    <property type="evidence" value="ECO:0007669"/>
    <property type="project" value="TreeGrafter"/>
</dbReference>
<comment type="caution">
    <text evidence="12">The sequence shown here is derived from an EMBL/GenBank/DDBJ whole genome shotgun (WGS) entry which is preliminary data.</text>
</comment>
<proteinExistence type="predicted"/>
<evidence type="ECO:0000256" key="6">
    <source>
        <dbReference type="ARBA" id="ARBA00022840"/>
    </source>
</evidence>
<dbReference type="InterPro" id="IPR000719">
    <property type="entry name" value="Prot_kinase_dom"/>
</dbReference>
<keyword evidence="3" id="KW-0808">Transferase</keyword>
<dbReference type="PROSITE" id="PS50011">
    <property type="entry name" value="PROTEIN_KINASE_DOM"/>
    <property type="match status" value="1"/>
</dbReference>
<keyword evidence="13" id="KW-1185">Reference proteome</keyword>
<sequence length="268" mass="30612">MVILTTTSGMVKTIMAMDTMRPNPDNLNQMLEPFVCTLDRSRTPSQIPSKEVRTVRIQKPFSRLTPISNTNTTTITTTTATTITTVPINGHQVMNKAFEPKPPGTRQRRPRSRNIAIPTSPPIQTKKAENFGSINPSRVGKYSIIRTLGRGNFAQVKLAVHMTTGREVAIKMIDKTTLNENCRIKLSREIRVLKSLIHPNIVRLYEVIETTRNVYLVMEYAKNGEVFDHLMKHGRMDEKQARSIFRQLFSAVEYCHQKNIVHRDLKVR</sequence>
<reference evidence="12 13" key="1">
    <citation type="journal article" date="2019" name="Gigascience">
        <title>Whole-genome sequence of the oriental lung fluke Paragonimus westermani.</title>
        <authorList>
            <person name="Oey H."/>
            <person name="Zakrzewski M."/>
            <person name="Narain K."/>
            <person name="Devi K.R."/>
            <person name="Agatsuma T."/>
            <person name="Nawaratna S."/>
            <person name="Gobert G.N."/>
            <person name="Jones M.K."/>
            <person name="Ragan M.A."/>
            <person name="McManus D.P."/>
            <person name="Krause L."/>
        </authorList>
    </citation>
    <scope>NUCLEOTIDE SEQUENCE [LARGE SCALE GENOMIC DNA]</scope>
    <source>
        <strain evidence="12 13">IND2009</strain>
    </source>
</reference>
<keyword evidence="2" id="KW-0723">Serine/threonine-protein kinase</keyword>
<evidence type="ECO:0000256" key="4">
    <source>
        <dbReference type="ARBA" id="ARBA00022741"/>
    </source>
</evidence>
<dbReference type="GO" id="GO:0005524">
    <property type="term" value="F:ATP binding"/>
    <property type="evidence" value="ECO:0007669"/>
    <property type="project" value="UniProtKB-UniRule"/>
</dbReference>